<proteinExistence type="predicted"/>
<gene>
    <name evidence="2" type="ORF">GCM10009827_003950</name>
</gene>
<accession>A0ABN1ZIX8</accession>
<organism evidence="2 3">
    <name type="scientific">Dactylosporangium maewongense</name>
    <dbReference type="NCBI Taxonomy" id="634393"/>
    <lineage>
        <taxon>Bacteria</taxon>
        <taxon>Bacillati</taxon>
        <taxon>Actinomycetota</taxon>
        <taxon>Actinomycetes</taxon>
        <taxon>Micromonosporales</taxon>
        <taxon>Micromonosporaceae</taxon>
        <taxon>Dactylosporangium</taxon>
    </lineage>
</organism>
<dbReference type="InterPro" id="IPR027417">
    <property type="entry name" value="P-loop_NTPase"/>
</dbReference>
<dbReference type="CDD" id="cd00009">
    <property type="entry name" value="AAA"/>
    <property type="match status" value="1"/>
</dbReference>
<name>A0ABN1ZIX8_9ACTN</name>
<evidence type="ECO:0000313" key="2">
    <source>
        <dbReference type="EMBL" id="GAA1499869.1"/>
    </source>
</evidence>
<dbReference type="Gene3D" id="3.40.50.300">
    <property type="entry name" value="P-loop containing nucleotide triphosphate hydrolases"/>
    <property type="match status" value="1"/>
</dbReference>
<dbReference type="InterPro" id="IPR011704">
    <property type="entry name" value="ATPase_dyneun-rel_AAA"/>
</dbReference>
<evidence type="ECO:0000313" key="3">
    <source>
        <dbReference type="Proteomes" id="UP001501470"/>
    </source>
</evidence>
<dbReference type="EMBL" id="BAAAQD010000001">
    <property type="protein sequence ID" value="GAA1499869.1"/>
    <property type="molecule type" value="Genomic_DNA"/>
</dbReference>
<dbReference type="SMART" id="SM00382">
    <property type="entry name" value="AAA"/>
    <property type="match status" value="1"/>
</dbReference>
<comment type="caution">
    <text evidence="2">The sequence shown here is derived from an EMBL/GenBank/DDBJ whole genome shotgun (WGS) entry which is preliminary data.</text>
</comment>
<evidence type="ECO:0000259" key="1">
    <source>
        <dbReference type="SMART" id="SM00382"/>
    </source>
</evidence>
<sequence>MTKKLTETPWRIFTGSGVAGADDAWKTLPPPPPWRDRAKAIHSFVIEEPLLDAVNAALHLRRPLLLTGPPGSGKSTLASLIAAELHLGEVLNWHVTSRSTLTDALYHYDALGRLHATQTAPEGEAVGVDRFVTLGPLGTALAAADRPRAVLIDEIDKSDFDLPGDLLNVLDEGEFEIPALARDSQPESATAVTHRVRGADRARHAVTNGVVRRTHWPVIVLTSNGERAFPAPFLRRCVRFEMPTARESFIQAVVARHIGHAAVREQDEIRAFAARLVKGENLALDQLLNFLYLFSGPGGTDPDVRSRMQAVLLQELNGK</sequence>
<dbReference type="Proteomes" id="UP001501470">
    <property type="component" value="Unassembled WGS sequence"/>
</dbReference>
<dbReference type="RefSeq" id="WP_344498826.1">
    <property type="nucleotide sequence ID" value="NZ_BAAAQD010000001.1"/>
</dbReference>
<keyword evidence="3" id="KW-1185">Reference proteome</keyword>
<protein>
    <submittedName>
        <fullName evidence="2">MoxR family ATPase</fullName>
    </submittedName>
</protein>
<feature type="domain" description="AAA+ ATPase" evidence="1">
    <location>
        <begin position="60"/>
        <end position="246"/>
    </location>
</feature>
<dbReference type="SUPFAM" id="SSF52540">
    <property type="entry name" value="P-loop containing nucleoside triphosphate hydrolases"/>
    <property type="match status" value="1"/>
</dbReference>
<reference evidence="2 3" key="1">
    <citation type="journal article" date="2019" name="Int. J. Syst. Evol. Microbiol.">
        <title>The Global Catalogue of Microorganisms (GCM) 10K type strain sequencing project: providing services to taxonomists for standard genome sequencing and annotation.</title>
        <authorList>
            <consortium name="The Broad Institute Genomics Platform"/>
            <consortium name="The Broad Institute Genome Sequencing Center for Infectious Disease"/>
            <person name="Wu L."/>
            <person name="Ma J."/>
        </authorList>
    </citation>
    <scope>NUCLEOTIDE SEQUENCE [LARGE SCALE GENOMIC DNA]</scope>
    <source>
        <strain evidence="2 3">JCM 15933</strain>
    </source>
</reference>
<dbReference type="InterPro" id="IPR003593">
    <property type="entry name" value="AAA+_ATPase"/>
</dbReference>
<dbReference type="Pfam" id="PF07728">
    <property type="entry name" value="AAA_5"/>
    <property type="match status" value="1"/>
</dbReference>